<feature type="non-terminal residue" evidence="3">
    <location>
        <position position="88"/>
    </location>
</feature>
<feature type="region of interest" description="Disordered" evidence="1">
    <location>
        <begin position="1"/>
        <end position="23"/>
    </location>
</feature>
<accession>A0A9D1KKE2</accession>
<sequence length="88" mass="9303">MDVSPEQRLAARLPEGHPGAPTARRAVEVLRTDPRISSLWLVGSLGSGTADRFSDVDLLAVTTGSDAEHGIRDGLTDALTPVILNEVD</sequence>
<dbReference type="Proteomes" id="UP000886842">
    <property type="component" value="Unassembled WGS sequence"/>
</dbReference>
<evidence type="ECO:0000256" key="1">
    <source>
        <dbReference type="SAM" id="MobiDB-lite"/>
    </source>
</evidence>
<evidence type="ECO:0000313" key="4">
    <source>
        <dbReference type="Proteomes" id="UP000886842"/>
    </source>
</evidence>
<name>A0A9D1KKE2_9ACTN</name>
<comment type="caution">
    <text evidence="3">The sequence shown here is derived from an EMBL/GenBank/DDBJ whole genome shotgun (WGS) entry which is preliminary data.</text>
</comment>
<dbReference type="GO" id="GO:0016779">
    <property type="term" value="F:nucleotidyltransferase activity"/>
    <property type="evidence" value="ECO:0007669"/>
    <property type="project" value="InterPro"/>
</dbReference>
<reference evidence="3" key="1">
    <citation type="submission" date="2020-10" db="EMBL/GenBank/DDBJ databases">
        <authorList>
            <person name="Gilroy R."/>
        </authorList>
    </citation>
    <scope>NUCLEOTIDE SEQUENCE</scope>
    <source>
        <strain evidence="3">ChiGjej1B1-24693</strain>
    </source>
</reference>
<organism evidence="3 4">
    <name type="scientific">Candidatus Avipropionibacterium avicola</name>
    <dbReference type="NCBI Taxonomy" id="2840701"/>
    <lineage>
        <taxon>Bacteria</taxon>
        <taxon>Bacillati</taxon>
        <taxon>Actinomycetota</taxon>
        <taxon>Actinomycetes</taxon>
        <taxon>Propionibacteriales</taxon>
        <taxon>Propionibacteriaceae</taxon>
        <taxon>Propionibacteriaceae incertae sedis</taxon>
        <taxon>Candidatus Avipropionibacterium</taxon>
    </lineage>
</organism>
<protein>
    <submittedName>
        <fullName evidence="3">Nucleotidyltransferase domain-containing protein</fullName>
    </submittedName>
</protein>
<gene>
    <name evidence="3" type="ORF">IAA98_00940</name>
</gene>
<proteinExistence type="predicted"/>
<dbReference type="EMBL" id="DVLP01000029">
    <property type="protein sequence ID" value="HIT74134.1"/>
    <property type="molecule type" value="Genomic_DNA"/>
</dbReference>
<dbReference type="Gene3D" id="3.30.460.10">
    <property type="entry name" value="Beta Polymerase, domain 2"/>
    <property type="match status" value="1"/>
</dbReference>
<feature type="domain" description="Polymerase nucleotidyl transferase" evidence="2">
    <location>
        <begin position="25"/>
        <end position="65"/>
    </location>
</feature>
<dbReference type="InterPro" id="IPR002934">
    <property type="entry name" value="Polymerase_NTP_transf_dom"/>
</dbReference>
<dbReference type="AlphaFoldDB" id="A0A9D1KKE2"/>
<dbReference type="CDD" id="cd05403">
    <property type="entry name" value="NT_KNTase_like"/>
    <property type="match status" value="1"/>
</dbReference>
<dbReference type="InterPro" id="IPR043519">
    <property type="entry name" value="NT_sf"/>
</dbReference>
<dbReference type="SUPFAM" id="SSF81301">
    <property type="entry name" value="Nucleotidyltransferase"/>
    <property type="match status" value="1"/>
</dbReference>
<dbReference type="Pfam" id="PF01909">
    <property type="entry name" value="NTP_transf_2"/>
    <property type="match status" value="1"/>
</dbReference>
<evidence type="ECO:0000313" key="3">
    <source>
        <dbReference type="EMBL" id="HIT74134.1"/>
    </source>
</evidence>
<reference evidence="3" key="2">
    <citation type="journal article" date="2021" name="PeerJ">
        <title>Extensive microbial diversity within the chicken gut microbiome revealed by metagenomics and culture.</title>
        <authorList>
            <person name="Gilroy R."/>
            <person name="Ravi A."/>
            <person name="Getino M."/>
            <person name="Pursley I."/>
            <person name="Horton D.L."/>
            <person name="Alikhan N.F."/>
            <person name="Baker D."/>
            <person name="Gharbi K."/>
            <person name="Hall N."/>
            <person name="Watson M."/>
            <person name="Adriaenssens E.M."/>
            <person name="Foster-Nyarko E."/>
            <person name="Jarju S."/>
            <person name="Secka A."/>
            <person name="Antonio M."/>
            <person name="Oren A."/>
            <person name="Chaudhuri R.R."/>
            <person name="La Ragione R."/>
            <person name="Hildebrand F."/>
            <person name="Pallen M.J."/>
        </authorList>
    </citation>
    <scope>NUCLEOTIDE SEQUENCE</scope>
    <source>
        <strain evidence="3">ChiGjej1B1-24693</strain>
    </source>
</reference>
<evidence type="ECO:0000259" key="2">
    <source>
        <dbReference type="Pfam" id="PF01909"/>
    </source>
</evidence>